<reference evidence="3" key="1">
    <citation type="submission" date="2021-06" db="EMBL/GenBank/DDBJ databases">
        <title>Parelaphostrongylus tenuis whole genome reference sequence.</title>
        <authorList>
            <person name="Garwood T.J."/>
            <person name="Larsen P.A."/>
            <person name="Fountain-Jones N.M."/>
            <person name="Garbe J.R."/>
            <person name="Macchietto M.G."/>
            <person name="Kania S.A."/>
            <person name="Gerhold R.W."/>
            <person name="Richards J.E."/>
            <person name="Wolf T.M."/>
        </authorList>
    </citation>
    <scope>NUCLEOTIDE SEQUENCE</scope>
    <source>
        <strain evidence="3">MNPRO001-30</strain>
        <tissue evidence="3">Meninges</tissue>
    </source>
</reference>
<evidence type="ECO:0000256" key="2">
    <source>
        <dbReference type="SAM" id="MobiDB-lite"/>
    </source>
</evidence>
<gene>
    <name evidence="3" type="ORF">KIN20_035561</name>
</gene>
<proteinExistence type="predicted"/>
<keyword evidence="4" id="KW-1185">Reference proteome</keyword>
<keyword evidence="1" id="KW-0175">Coiled coil</keyword>
<evidence type="ECO:0000313" key="4">
    <source>
        <dbReference type="Proteomes" id="UP001196413"/>
    </source>
</evidence>
<comment type="caution">
    <text evidence="3">The sequence shown here is derived from an EMBL/GenBank/DDBJ whole genome shotgun (WGS) entry which is preliminary data.</text>
</comment>
<name>A0AAD5RBB6_PARTN</name>
<feature type="region of interest" description="Disordered" evidence="2">
    <location>
        <begin position="1"/>
        <end position="57"/>
    </location>
</feature>
<protein>
    <submittedName>
        <fullName evidence="3">Uncharacterized protein</fullName>
    </submittedName>
</protein>
<organism evidence="3 4">
    <name type="scientific">Parelaphostrongylus tenuis</name>
    <name type="common">Meningeal worm</name>
    <dbReference type="NCBI Taxonomy" id="148309"/>
    <lineage>
        <taxon>Eukaryota</taxon>
        <taxon>Metazoa</taxon>
        <taxon>Ecdysozoa</taxon>
        <taxon>Nematoda</taxon>
        <taxon>Chromadorea</taxon>
        <taxon>Rhabditida</taxon>
        <taxon>Rhabditina</taxon>
        <taxon>Rhabditomorpha</taxon>
        <taxon>Strongyloidea</taxon>
        <taxon>Metastrongylidae</taxon>
        <taxon>Parelaphostrongylus</taxon>
    </lineage>
</organism>
<dbReference type="EMBL" id="JAHQIW010007237">
    <property type="protein sequence ID" value="KAJ1373213.1"/>
    <property type="molecule type" value="Genomic_DNA"/>
</dbReference>
<dbReference type="Proteomes" id="UP001196413">
    <property type="component" value="Unassembled WGS sequence"/>
</dbReference>
<accession>A0AAD5RBB6</accession>
<sequence length="178" mass="19628">MSTGKREKRSSNQAKSDAAPDELSQCSPVSKSSTRKRKAPGQAEFNPSPVEKSTTFTLNSTQSAESGLMSFYGAMAESMGELGDAMSRLLSHTIDMAWAAIAEKAHYQLQVVQLQEALEKAREEAAVERAERMRLTSEIAHFMPSKVLSQWKLIDPNVSEIAEVVPLPPLEDHHEDLN</sequence>
<evidence type="ECO:0000313" key="3">
    <source>
        <dbReference type="EMBL" id="KAJ1373213.1"/>
    </source>
</evidence>
<evidence type="ECO:0000256" key="1">
    <source>
        <dbReference type="SAM" id="Coils"/>
    </source>
</evidence>
<feature type="coiled-coil region" evidence="1">
    <location>
        <begin position="104"/>
        <end position="138"/>
    </location>
</feature>
<dbReference type="AlphaFoldDB" id="A0AAD5RBB6"/>